<dbReference type="Gene3D" id="3.40.50.720">
    <property type="entry name" value="NAD(P)-binding Rossmann-like Domain"/>
    <property type="match status" value="1"/>
</dbReference>
<feature type="active site" evidence="4">
    <location>
        <position position="170"/>
    </location>
</feature>
<dbReference type="GO" id="GO:0051287">
    <property type="term" value="F:NAD binding"/>
    <property type="evidence" value="ECO:0007669"/>
    <property type="project" value="InterPro"/>
</dbReference>
<proteinExistence type="inferred from homology"/>
<feature type="domain" description="3-hydroxyisobutyrate dehydrogenase-like NAD-binding" evidence="6">
    <location>
        <begin position="164"/>
        <end position="281"/>
    </location>
</feature>
<dbReference type="PANTHER" id="PTHR43060:SF15">
    <property type="entry name" value="3-HYDROXYISOBUTYRATE DEHYDROGENASE-LIKE 1, MITOCHONDRIAL-RELATED"/>
    <property type="match status" value="1"/>
</dbReference>
<dbReference type="InterPro" id="IPR002204">
    <property type="entry name" value="3-OH-isobutyrate_DH-rel_CS"/>
</dbReference>
<keyword evidence="2 7" id="KW-0560">Oxidoreductase</keyword>
<evidence type="ECO:0000313" key="8">
    <source>
        <dbReference type="Proteomes" id="UP000254919"/>
    </source>
</evidence>
<evidence type="ECO:0000256" key="4">
    <source>
        <dbReference type="PIRSR" id="PIRSR000103-1"/>
    </source>
</evidence>
<feature type="domain" description="6-phosphogluconate dehydrogenase NADP-binding" evidence="5">
    <location>
        <begin position="2"/>
        <end position="159"/>
    </location>
</feature>
<dbReference type="PIRSF" id="PIRSF000103">
    <property type="entry name" value="HIBADH"/>
    <property type="match status" value="1"/>
</dbReference>
<evidence type="ECO:0000259" key="5">
    <source>
        <dbReference type="Pfam" id="PF03446"/>
    </source>
</evidence>
<evidence type="ECO:0000259" key="6">
    <source>
        <dbReference type="Pfam" id="PF14833"/>
    </source>
</evidence>
<evidence type="ECO:0000313" key="7">
    <source>
        <dbReference type="EMBL" id="SUE39111.1"/>
    </source>
</evidence>
<name>A0A379MXH1_9PROT</name>
<dbReference type="PANTHER" id="PTHR43060">
    <property type="entry name" value="3-HYDROXYISOBUTYRATE DEHYDROGENASE-LIKE 1, MITOCHONDRIAL-RELATED"/>
    <property type="match status" value="1"/>
</dbReference>
<dbReference type="InterPro" id="IPR008927">
    <property type="entry name" value="6-PGluconate_DH-like_C_sf"/>
</dbReference>
<dbReference type="GO" id="GO:0016054">
    <property type="term" value="P:organic acid catabolic process"/>
    <property type="evidence" value="ECO:0007669"/>
    <property type="project" value="UniProtKB-ARBA"/>
</dbReference>
<dbReference type="GO" id="GO:0050661">
    <property type="term" value="F:NADP binding"/>
    <property type="evidence" value="ECO:0007669"/>
    <property type="project" value="InterPro"/>
</dbReference>
<evidence type="ECO:0000256" key="1">
    <source>
        <dbReference type="ARBA" id="ARBA00009080"/>
    </source>
</evidence>
<dbReference type="GeneID" id="99632139"/>
<dbReference type="Gene3D" id="1.10.1040.10">
    <property type="entry name" value="N-(1-d-carboxylethyl)-l-norvaline Dehydrogenase, domain 2"/>
    <property type="match status" value="1"/>
</dbReference>
<dbReference type="Pfam" id="PF14833">
    <property type="entry name" value="NAD_binding_11"/>
    <property type="match status" value="1"/>
</dbReference>
<gene>
    <name evidence="7" type="primary">garR_2</name>
    <name evidence="7" type="ORF">NCTC13291_01085</name>
</gene>
<dbReference type="RefSeq" id="WP_019462284.1">
    <property type="nucleotide sequence ID" value="NZ_AP031462.1"/>
</dbReference>
<dbReference type="AlphaFoldDB" id="A0A379MXH1"/>
<keyword evidence="3" id="KW-0520">NAD</keyword>
<dbReference type="EMBL" id="UGVN01000001">
    <property type="protein sequence ID" value="SUE39111.1"/>
    <property type="molecule type" value="Genomic_DNA"/>
</dbReference>
<protein>
    <submittedName>
        <fullName evidence="7">2-hydroxy-3-oxopropionate reductase</fullName>
        <ecNumber evidence="7">1.1.1.60</ecNumber>
    </submittedName>
</protein>
<dbReference type="EC" id="1.1.1.60" evidence="7"/>
<dbReference type="InterPro" id="IPR013328">
    <property type="entry name" value="6PGD_dom2"/>
</dbReference>
<comment type="similarity">
    <text evidence="1">Belongs to the HIBADH-related family.</text>
</comment>
<organism evidence="7 8">
    <name type="scientific">Roseomonas mucosa</name>
    <dbReference type="NCBI Taxonomy" id="207340"/>
    <lineage>
        <taxon>Bacteria</taxon>
        <taxon>Pseudomonadati</taxon>
        <taxon>Pseudomonadota</taxon>
        <taxon>Alphaproteobacteria</taxon>
        <taxon>Acetobacterales</taxon>
        <taxon>Roseomonadaceae</taxon>
        <taxon>Roseomonas</taxon>
    </lineage>
</organism>
<dbReference type="InterPro" id="IPR006115">
    <property type="entry name" value="6PGDH_NADP-bd"/>
</dbReference>
<sequence>MKIAFLGLGLMGGPMARRVLAAGHEVTVWNRSPDKAAPFAEAGAHVAASAAEAVREAEAEAVILMLENGPVVERVLFGGGVAEAVPPGAVVVDMSSIKPAEAQDHAARLAERGVHHVDAPVSGGTTAAEAGTLAIMAGGEAEPFARVEPALCAMGRPVLVGPPGAGQLAKLANQVIVGVTIGAVAEALMLAVRGGADPAKVREALRGGFAESRVLELHAQRMIERDFATRGRCVTHLKDLDNALDAAERLGLDSVPYAALTADLYRGLIESRGDPDHSALLLELERRNPRAVARQEVEA</sequence>
<evidence type="ECO:0000256" key="3">
    <source>
        <dbReference type="ARBA" id="ARBA00023027"/>
    </source>
</evidence>
<dbReference type="SUPFAM" id="SSF48179">
    <property type="entry name" value="6-phosphogluconate dehydrogenase C-terminal domain-like"/>
    <property type="match status" value="1"/>
</dbReference>
<dbReference type="Pfam" id="PF03446">
    <property type="entry name" value="NAD_binding_2"/>
    <property type="match status" value="1"/>
</dbReference>
<dbReference type="InterPro" id="IPR036291">
    <property type="entry name" value="NAD(P)-bd_dom_sf"/>
</dbReference>
<accession>A0A379MXH1</accession>
<dbReference type="GO" id="GO:0008679">
    <property type="term" value="F:2-hydroxy-3-oxopropionate reductase activity"/>
    <property type="evidence" value="ECO:0007669"/>
    <property type="project" value="UniProtKB-EC"/>
</dbReference>
<dbReference type="InterPro" id="IPR015815">
    <property type="entry name" value="HIBADH-related"/>
</dbReference>
<reference evidence="7 8" key="1">
    <citation type="submission" date="2018-06" db="EMBL/GenBank/DDBJ databases">
        <authorList>
            <consortium name="Pathogen Informatics"/>
            <person name="Doyle S."/>
        </authorList>
    </citation>
    <scope>NUCLEOTIDE SEQUENCE [LARGE SCALE GENOMIC DNA]</scope>
    <source>
        <strain evidence="7 8">NCTC13291</strain>
    </source>
</reference>
<dbReference type="SUPFAM" id="SSF51735">
    <property type="entry name" value="NAD(P)-binding Rossmann-fold domains"/>
    <property type="match status" value="1"/>
</dbReference>
<evidence type="ECO:0000256" key="2">
    <source>
        <dbReference type="ARBA" id="ARBA00023002"/>
    </source>
</evidence>
<dbReference type="InterPro" id="IPR029154">
    <property type="entry name" value="HIBADH-like_NADP-bd"/>
</dbReference>
<dbReference type="PROSITE" id="PS00895">
    <property type="entry name" value="3_HYDROXYISOBUT_DH"/>
    <property type="match status" value="1"/>
</dbReference>
<dbReference type="Proteomes" id="UP000254919">
    <property type="component" value="Unassembled WGS sequence"/>
</dbReference>